<feature type="domain" description="DNA methylase N-4/N-6" evidence="5">
    <location>
        <begin position="23"/>
        <end position="180"/>
    </location>
</feature>
<comment type="similarity">
    <text evidence="4">Belongs to the N(4)/N(6)-methyltransferase family.</text>
</comment>
<evidence type="ECO:0000259" key="5">
    <source>
        <dbReference type="Pfam" id="PF01555"/>
    </source>
</evidence>
<protein>
    <recommendedName>
        <fullName evidence="4">Methyltransferase</fullName>
        <ecNumber evidence="4">2.1.1.-</ecNumber>
    </recommendedName>
</protein>
<comment type="caution">
    <text evidence="6">The sequence shown here is derived from an EMBL/GenBank/DDBJ whole genome shotgun (WGS) entry which is preliminary data.</text>
</comment>
<dbReference type="GO" id="GO:0009007">
    <property type="term" value="F:site-specific DNA-methyltransferase (adenine-specific) activity"/>
    <property type="evidence" value="ECO:0007669"/>
    <property type="project" value="UniProtKB-EC"/>
</dbReference>
<dbReference type="InterPro" id="IPR001091">
    <property type="entry name" value="RM_Methyltransferase"/>
</dbReference>
<dbReference type="AlphaFoldDB" id="A0A2T5UCZ5"/>
<keyword evidence="1 6" id="KW-0489">Methyltransferase</keyword>
<gene>
    <name evidence="6" type="ORF">C8J25_101842</name>
</gene>
<reference evidence="6 7" key="1">
    <citation type="submission" date="2018-04" db="EMBL/GenBank/DDBJ databases">
        <title>Genomic Encyclopedia of Type Strains, Phase III (KMG-III): the genomes of soil and plant-associated and newly described type strains.</title>
        <authorList>
            <person name="Whitman W."/>
        </authorList>
    </citation>
    <scope>NUCLEOTIDE SEQUENCE [LARGE SCALE GENOMIC DNA]</scope>
    <source>
        <strain evidence="6 7">MA-olki</strain>
    </source>
</reference>
<proteinExistence type="inferred from homology"/>
<keyword evidence="2 6" id="KW-0808">Transferase</keyword>
<accession>A0A2T5UCZ5</accession>
<evidence type="ECO:0000256" key="4">
    <source>
        <dbReference type="RuleBase" id="RU362026"/>
    </source>
</evidence>
<dbReference type="GO" id="GO:0008170">
    <property type="term" value="F:N-methyltransferase activity"/>
    <property type="evidence" value="ECO:0007669"/>
    <property type="project" value="InterPro"/>
</dbReference>
<name>A0A2T5UCZ5_9SPHN</name>
<dbReference type="Pfam" id="PF01555">
    <property type="entry name" value="N6_N4_Mtase"/>
    <property type="match status" value="1"/>
</dbReference>
<evidence type="ECO:0000256" key="3">
    <source>
        <dbReference type="ARBA" id="ARBA00047942"/>
    </source>
</evidence>
<dbReference type="EC" id="2.1.1.-" evidence="4"/>
<dbReference type="Gene3D" id="3.40.50.150">
    <property type="entry name" value="Vaccinia Virus protein VP39"/>
    <property type="match status" value="1"/>
</dbReference>
<evidence type="ECO:0000256" key="2">
    <source>
        <dbReference type="ARBA" id="ARBA00022679"/>
    </source>
</evidence>
<dbReference type="PRINTS" id="PR00508">
    <property type="entry name" value="S21N4MTFRASE"/>
</dbReference>
<dbReference type="REBASE" id="891669">
    <property type="entry name" value="M.Sfa101ORF101842P"/>
</dbReference>
<sequence length="191" mass="21111">MFASQPFTTDLINAGRDLYKYSSVWKKTNTTGFLNAHDKPLKAHEDILIFSKGTTCSAKRSARRMTYNPQGVTMREGMKVKDNRASVRFLGRNTRQNEGATYTAMENCPTSVLEYSKDGNAHPTQKPVALLTYLVNTYSNPGNLVLDPTMGSGSAGVAALGCGRHFVGFERDPEFFDIAERRIAECVRGSL</sequence>
<dbReference type="EMBL" id="QAYE01000001">
    <property type="protein sequence ID" value="PTW49334.1"/>
    <property type="molecule type" value="Genomic_DNA"/>
</dbReference>
<dbReference type="InterPro" id="IPR029063">
    <property type="entry name" value="SAM-dependent_MTases_sf"/>
</dbReference>
<dbReference type="InterPro" id="IPR002941">
    <property type="entry name" value="DNA_methylase_N4/N6"/>
</dbReference>
<evidence type="ECO:0000313" key="7">
    <source>
        <dbReference type="Proteomes" id="UP000244013"/>
    </source>
</evidence>
<evidence type="ECO:0000313" key="6">
    <source>
        <dbReference type="EMBL" id="PTW49334.1"/>
    </source>
</evidence>
<comment type="catalytic activity">
    <reaction evidence="3">
        <text>a 2'-deoxyadenosine in DNA + S-adenosyl-L-methionine = an N(6)-methyl-2'-deoxyadenosine in DNA + S-adenosyl-L-homocysteine + H(+)</text>
        <dbReference type="Rhea" id="RHEA:15197"/>
        <dbReference type="Rhea" id="RHEA-COMP:12418"/>
        <dbReference type="Rhea" id="RHEA-COMP:12419"/>
        <dbReference type="ChEBI" id="CHEBI:15378"/>
        <dbReference type="ChEBI" id="CHEBI:57856"/>
        <dbReference type="ChEBI" id="CHEBI:59789"/>
        <dbReference type="ChEBI" id="CHEBI:90615"/>
        <dbReference type="ChEBI" id="CHEBI:90616"/>
        <dbReference type="EC" id="2.1.1.72"/>
    </reaction>
</comment>
<dbReference type="SUPFAM" id="SSF53335">
    <property type="entry name" value="S-adenosyl-L-methionine-dependent methyltransferases"/>
    <property type="match status" value="1"/>
</dbReference>
<dbReference type="GO" id="GO:0032259">
    <property type="term" value="P:methylation"/>
    <property type="evidence" value="ECO:0007669"/>
    <property type="project" value="UniProtKB-KW"/>
</dbReference>
<dbReference type="Proteomes" id="UP000244013">
    <property type="component" value="Unassembled WGS sequence"/>
</dbReference>
<dbReference type="GO" id="GO:0003677">
    <property type="term" value="F:DNA binding"/>
    <property type="evidence" value="ECO:0007669"/>
    <property type="project" value="InterPro"/>
</dbReference>
<evidence type="ECO:0000256" key="1">
    <source>
        <dbReference type="ARBA" id="ARBA00022603"/>
    </source>
</evidence>
<organism evidence="6 7">
    <name type="scientific">Sphingomonas faeni</name>
    <dbReference type="NCBI Taxonomy" id="185950"/>
    <lineage>
        <taxon>Bacteria</taxon>
        <taxon>Pseudomonadati</taxon>
        <taxon>Pseudomonadota</taxon>
        <taxon>Alphaproteobacteria</taxon>
        <taxon>Sphingomonadales</taxon>
        <taxon>Sphingomonadaceae</taxon>
        <taxon>Sphingomonas</taxon>
    </lineage>
</organism>